<keyword evidence="2" id="KW-0723">Serine/threonine-protein kinase</keyword>
<dbReference type="InterPro" id="IPR017441">
    <property type="entry name" value="Protein_kinase_ATP_BS"/>
</dbReference>
<dbReference type="AlphaFoldDB" id="A0A6V7Q4W5"/>
<evidence type="ECO:0000256" key="12">
    <source>
        <dbReference type="SAM" id="SignalP"/>
    </source>
</evidence>
<evidence type="ECO:0000313" key="14">
    <source>
        <dbReference type="EMBL" id="CAD1838244.1"/>
    </source>
</evidence>
<keyword evidence="4" id="KW-0812">Transmembrane</keyword>
<dbReference type="InterPro" id="IPR025287">
    <property type="entry name" value="WAK_GUB"/>
</dbReference>
<dbReference type="Gene3D" id="3.30.200.20">
    <property type="entry name" value="Phosphorylase Kinase, domain 1"/>
    <property type="match status" value="1"/>
</dbReference>
<dbReference type="PROSITE" id="PS00107">
    <property type="entry name" value="PROTEIN_KINASE_ATP"/>
    <property type="match status" value="1"/>
</dbReference>
<keyword evidence="3" id="KW-0808">Transferase</keyword>
<evidence type="ECO:0000256" key="6">
    <source>
        <dbReference type="ARBA" id="ARBA00022741"/>
    </source>
</evidence>
<name>A0A6V7Q4W5_ANACO</name>
<evidence type="ECO:0000256" key="7">
    <source>
        <dbReference type="ARBA" id="ARBA00022840"/>
    </source>
</evidence>
<keyword evidence="9" id="KW-0472">Membrane</keyword>
<dbReference type="SUPFAM" id="SSF56112">
    <property type="entry name" value="Protein kinase-like (PK-like)"/>
    <property type="match status" value="1"/>
</dbReference>
<dbReference type="PROSITE" id="PS50011">
    <property type="entry name" value="PROTEIN_KINASE_DOM"/>
    <property type="match status" value="1"/>
</dbReference>
<dbReference type="GO" id="GO:0030247">
    <property type="term" value="F:polysaccharide binding"/>
    <property type="evidence" value="ECO:0007669"/>
    <property type="project" value="InterPro"/>
</dbReference>
<dbReference type="Pfam" id="PF13947">
    <property type="entry name" value="GUB_WAK_bind"/>
    <property type="match status" value="1"/>
</dbReference>
<dbReference type="FunFam" id="3.30.200.20:FF:000178">
    <property type="entry name" value="serine/threonine-protein kinase PBS1-like"/>
    <property type="match status" value="1"/>
</dbReference>
<evidence type="ECO:0000256" key="10">
    <source>
        <dbReference type="ARBA" id="ARBA00023180"/>
    </source>
</evidence>
<evidence type="ECO:0000256" key="2">
    <source>
        <dbReference type="ARBA" id="ARBA00022527"/>
    </source>
</evidence>
<dbReference type="EMBL" id="LR862133">
    <property type="protein sequence ID" value="CAD1838244.1"/>
    <property type="molecule type" value="Genomic_DNA"/>
</dbReference>
<keyword evidence="5 12" id="KW-0732">Signal</keyword>
<dbReference type="InterPro" id="IPR000719">
    <property type="entry name" value="Prot_kinase_dom"/>
</dbReference>
<accession>A0A6V7Q4W5</accession>
<keyword evidence="8" id="KW-1133">Transmembrane helix</keyword>
<dbReference type="Gene3D" id="1.10.510.10">
    <property type="entry name" value="Transferase(Phosphotransferase) domain 1"/>
    <property type="match status" value="1"/>
</dbReference>
<dbReference type="InterPro" id="IPR011009">
    <property type="entry name" value="Kinase-like_dom_sf"/>
</dbReference>
<evidence type="ECO:0000256" key="9">
    <source>
        <dbReference type="ARBA" id="ARBA00023136"/>
    </source>
</evidence>
<comment type="subcellular location">
    <subcellularLocation>
        <location evidence="1">Membrane</location>
        <topology evidence="1">Single-pass type I membrane protein</topology>
    </subcellularLocation>
</comment>
<dbReference type="GO" id="GO:0004674">
    <property type="term" value="F:protein serine/threonine kinase activity"/>
    <property type="evidence" value="ECO:0007669"/>
    <property type="project" value="UniProtKB-KW"/>
</dbReference>
<evidence type="ECO:0000256" key="5">
    <source>
        <dbReference type="ARBA" id="ARBA00022729"/>
    </source>
</evidence>
<organism evidence="14">
    <name type="scientific">Ananas comosus var. bracteatus</name>
    <name type="common">red pineapple</name>
    <dbReference type="NCBI Taxonomy" id="296719"/>
    <lineage>
        <taxon>Eukaryota</taxon>
        <taxon>Viridiplantae</taxon>
        <taxon>Streptophyta</taxon>
        <taxon>Embryophyta</taxon>
        <taxon>Tracheophyta</taxon>
        <taxon>Spermatophyta</taxon>
        <taxon>Magnoliopsida</taxon>
        <taxon>Liliopsida</taxon>
        <taxon>Poales</taxon>
        <taxon>Bromeliaceae</taxon>
        <taxon>Bromelioideae</taxon>
        <taxon>Ananas</taxon>
    </lineage>
</organism>
<feature type="binding site" evidence="11">
    <location>
        <position position="289"/>
    </location>
    <ligand>
        <name>ATP</name>
        <dbReference type="ChEBI" id="CHEBI:30616"/>
    </ligand>
</feature>
<keyword evidence="2" id="KW-0418">Kinase</keyword>
<keyword evidence="6 11" id="KW-0547">Nucleotide-binding</keyword>
<evidence type="ECO:0000256" key="8">
    <source>
        <dbReference type="ARBA" id="ARBA00022989"/>
    </source>
</evidence>
<sequence>MVERLCIQPLCLLLLLLLLTCVSVAEGRKKHVHCSPSCGDLHDIRYPFRLKSDPPRCGSPGYEILCDGSRPTLELGSSAKYYVTDISYTDMTISLVDPIFANDKYCSLPLQSLPAMNISSLYYYPGGYGAVFMNCTKPIQDGMYQRVPCLSSNNLLVYVAFASWIYIVETIAPSCGFLASIPVGDVRNPTATDHIFELLKEGFKLSWDVGVNLTTTSARIHECLKEAKSHVSIDIIEKFLRDQQMHSTTRYSYTDIIAITGHFREKLGQGGFGSVFRGTLLSGQHVAIKMLGNSQFNGEDFINEVSTIGRIHHVNIVQLIGFCSEGSKRALVYEYMPKGSLDKYIFSARGTSNRPFSWDKLNEIALGVARGIDYLHRGCDMQILHFDIKTT</sequence>
<keyword evidence="7 11" id="KW-0067">ATP-binding</keyword>
<gene>
    <name evidence="14" type="ORF">CB5_LOCUS21455</name>
</gene>
<feature type="domain" description="Protein kinase" evidence="13">
    <location>
        <begin position="261"/>
        <end position="391"/>
    </location>
</feature>
<evidence type="ECO:0000256" key="1">
    <source>
        <dbReference type="ARBA" id="ARBA00004479"/>
    </source>
</evidence>
<evidence type="ECO:0000256" key="11">
    <source>
        <dbReference type="PROSITE-ProRule" id="PRU10141"/>
    </source>
</evidence>
<dbReference type="GO" id="GO:0016020">
    <property type="term" value="C:membrane"/>
    <property type="evidence" value="ECO:0007669"/>
    <property type="project" value="UniProtKB-SubCell"/>
</dbReference>
<reference evidence="14" key="1">
    <citation type="submission" date="2020-07" db="EMBL/GenBank/DDBJ databases">
        <authorList>
            <person name="Lin J."/>
        </authorList>
    </citation>
    <scope>NUCLEOTIDE SEQUENCE</scope>
</reference>
<evidence type="ECO:0000256" key="3">
    <source>
        <dbReference type="ARBA" id="ARBA00022679"/>
    </source>
</evidence>
<proteinExistence type="predicted"/>
<keyword evidence="10" id="KW-0325">Glycoprotein</keyword>
<evidence type="ECO:0000259" key="13">
    <source>
        <dbReference type="PROSITE" id="PS50011"/>
    </source>
</evidence>
<dbReference type="InterPro" id="IPR001245">
    <property type="entry name" value="Ser-Thr/Tyr_kinase_cat_dom"/>
</dbReference>
<dbReference type="PANTHER" id="PTHR27009">
    <property type="entry name" value="RUST RESISTANCE KINASE LR10-RELATED"/>
    <property type="match status" value="1"/>
</dbReference>
<dbReference type="InterPro" id="IPR045874">
    <property type="entry name" value="LRK10/LRL21-25-like"/>
</dbReference>
<protein>
    <recommendedName>
        <fullName evidence="13">Protein kinase domain-containing protein</fullName>
    </recommendedName>
</protein>
<feature type="chain" id="PRO_5027578779" description="Protein kinase domain-containing protein" evidence="12">
    <location>
        <begin position="28"/>
        <end position="391"/>
    </location>
</feature>
<dbReference type="Pfam" id="PF07714">
    <property type="entry name" value="PK_Tyr_Ser-Thr"/>
    <property type="match status" value="1"/>
</dbReference>
<feature type="signal peptide" evidence="12">
    <location>
        <begin position="1"/>
        <end position="27"/>
    </location>
</feature>
<evidence type="ECO:0000256" key="4">
    <source>
        <dbReference type="ARBA" id="ARBA00022692"/>
    </source>
</evidence>
<dbReference type="GO" id="GO:0005524">
    <property type="term" value="F:ATP binding"/>
    <property type="evidence" value="ECO:0007669"/>
    <property type="project" value="UniProtKB-UniRule"/>
</dbReference>